<dbReference type="EMBL" id="OY731399">
    <property type="protein sequence ID" value="CAJ1932592.1"/>
    <property type="molecule type" value="Genomic_DNA"/>
</dbReference>
<reference evidence="2" key="1">
    <citation type="submission" date="2023-10" db="EMBL/GenBank/DDBJ databases">
        <authorList>
            <person name="Domelevo Entfellner J.-B."/>
        </authorList>
    </citation>
    <scope>NUCLEOTIDE SEQUENCE</scope>
</reference>
<protein>
    <submittedName>
        <fullName evidence="2">Uncharacterized protein</fullName>
    </submittedName>
</protein>
<sequence length="135" mass="15472">MALSDKVEQCDSKHEGRCRDKAESLKLKAFASDVILAIGYMHVMSNSFQYLMPDCLRERPWWKFPFTTFIAMIFAVLTLAIDSYSINFFKKKLTATTVNGSSSLETGEVKEAEFTTRKIMITYNTNPNVSKKIHR</sequence>
<evidence type="ECO:0000313" key="3">
    <source>
        <dbReference type="Proteomes" id="UP001189624"/>
    </source>
</evidence>
<organism evidence="2 3">
    <name type="scientific">Sphenostylis stenocarpa</name>
    <dbReference type="NCBI Taxonomy" id="92480"/>
    <lineage>
        <taxon>Eukaryota</taxon>
        <taxon>Viridiplantae</taxon>
        <taxon>Streptophyta</taxon>
        <taxon>Embryophyta</taxon>
        <taxon>Tracheophyta</taxon>
        <taxon>Spermatophyta</taxon>
        <taxon>Magnoliopsida</taxon>
        <taxon>eudicotyledons</taxon>
        <taxon>Gunneridae</taxon>
        <taxon>Pentapetalae</taxon>
        <taxon>rosids</taxon>
        <taxon>fabids</taxon>
        <taxon>Fabales</taxon>
        <taxon>Fabaceae</taxon>
        <taxon>Papilionoideae</taxon>
        <taxon>50 kb inversion clade</taxon>
        <taxon>NPAAA clade</taxon>
        <taxon>indigoferoid/millettioid clade</taxon>
        <taxon>Phaseoleae</taxon>
        <taxon>Sphenostylis</taxon>
    </lineage>
</organism>
<accession>A0AA86S426</accession>
<feature type="transmembrane region" description="Helical" evidence="1">
    <location>
        <begin position="27"/>
        <end position="44"/>
    </location>
</feature>
<proteinExistence type="predicted"/>
<dbReference type="Gramene" id="rna-AYBTSS11_LOCUS5895">
    <property type="protein sequence ID" value="CAJ1932592.1"/>
    <property type="gene ID" value="gene-AYBTSS11_LOCUS5895"/>
</dbReference>
<dbReference type="Proteomes" id="UP001189624">
    <property type="component" value="Chromosome 2"/>
</dbReference>
<evidence type="ECO:0000256" key="1">
    <source>
        <dbReference type="SAM" id="Phobius"/>
    </source>
</evidence>
<gene>
    <name evidence="2" type="ORF">AYBTSS11_LOCUS5895</name>
</gene>
<feature type="transmembrane region" description="Helical" evidence="1">
    <location>
        <begin position="64"/>
        <end position="84"/>
    </location>
</feature>
<keyword evidence="1" id="KW-0812">Transmembrane</keyword>
<keyword evidence="3" id="KW-1185">Reference proteome</keyword>
<name>A0AA86S426_9FABA</name>
<keyword evidence="1" id="KW-1133">Transmembrane helix</keyword>
<evidence type="ECO:0000313" key="2">
    <source>
        <dbReference type="EMBL" id="CAJ1932592.1"/>
    </source>
</evidence>
<dbReference type="AlphaFoldDB" id="A0AA86S426"/>
<keyword evidence="1" id="KW-0472">Membrane</keyword>